<dbReference type="AlphaFoldDB" id="K9EH38"/>
<dbReference type="Pfam" id="PF02254">
    <property type="entry name" value="TrkA_N"/>
    <property type="match status" value="1"/>
</dbReference>
<evidence type="ECO:0000313" key="2">
    <source>
        <dbReference type="EMBL" id="EKU95953.1"/>
    </source>
</evidence>
<comment type="caution">
    <text evidence="2">The sequence shown here is derived from an EMBL/GenBank/DDBJ whole genome shotgun (WGS) entry which is preliminary data.</text>
</comment>
<dbReference type="GO" id="GO:0006813">
    <property type="term" value="P:potassium ion transport"/>
    <property type="evidence" value="ECO:0007669"/>
    <property type="project" value="InterPro"/>
</dbReference>
<accession>K9EH38</accession>
<dbReference type="InterPro" id="IPR003148">
    <property type="entry name" value="RCK_N"/>
</dbReference>
<name>K9EH38_9ACTO</name>
<dbReference type="EMBL" id="AGWL01000001">
    <property type="protein sequence ID" value="EKU95953.1"/>
    <property type="molecule type" value="Genomic_DNA"/>
</dbReference>
<dbReference type="PROSITE" id="PS51201">
    <property type="entry name" value="RCK_N"/>
    <property type="match status" value="1"/>
</dbReference>
<dbReference type="Gene3D" id="3.40.50.720">
    <property type="entry name" value="NAD(P)-binding Rossmann-like Domain"/>
    <property type="match status" value="1"/>
</dbReference>
<dbReference type="PANTHER" id="PTHR43833:SF8">
    <property type="entry name" value="TRK SYSTEM POTASSIUM UPTAKE PROTEIN TRKA"/>
    <property type="match status" value="1"/>
</dbReference>
<keyword evidence="3" id="KW-1185">Reference proteome</keyword>
<dbReference type="InterPro" id="IPR036291">
    <property type="entry name" value="NAD(P)-bd_dom_sf"/>
</dbReference>
<sequence length="221" mass="23787">MGCGRVGATLARELASLGHSVAIIDQDPEAFRKLPEDFPGQEITGVGFDRDVLISASIEDAAGFAAVSSGDNSNIIAARVARESFGVTNTVVRVYDPTRGEVFERLGFDTVPTVRWTVDQVLRRLIPLGPHHLYTDAISGISLIEADLDPSWHGHTVGFIESATQARVAYLQRGARGVVVTEDTIVQDGDIIKLISPSRKAGGVQHILMNRALERTGGDEQ</sequence>
<feature type="domain" description="RCK N-terminal" evidence="1">
    <location>
        <begin position="1"/>
        <end position="112"/>
    </location>
</feature>
<dbReference type="Proteomes" id="UP000009888">
    <property type="component" value="Unassembled WGS sequence"/>
</dbReference>
<dbReference type="PATRIC" id="fig|883066.3.peg.43"/>
<dbReference type="STRING" id="202789.GCA_001457435_00110"/>
<protein>
    <recommendedName>
        <fullName evidence="1">RCK N-terminal domain-containing protein</fullName>
    </recommendedName>
</protein>
<organism evidence="2 3">
    <name type="scientific">Actinobaculum massiliense ACS-171-V-Col2</name>
    <dbReference type="NCBI Taxonomy" id="883066"/>
    <lineage>
        <taxon>Bacteria</taxon>
        <taxon>Bacillati</taxon>
        <taxon>Actinomycetota</taxon>
        <taxon>Actinomycetes</taxon>
        <taxon>Actinomycetales</taxon>
        <taxon>Actinomycetaceae</taxon>
        <taxon>Actinobaculum</taxon>
    </lineage>
</organism>
<reference evidence="2 3" key="1">
    <citation type="submission" date="2012-09" db="EMBL/GenBank/DDBJ databases">
        <title>The Genome Sequence of Actinobaculum massiliae ACS-171-V-COL2.</title>
        <authorList>
            <consortium name="The Broad Institute Genome Sequencing Platform"/>
            <person name="Earl A."/>
            <person name="Ward D."/>
            <person name="Feldgarden M."/>
            <person name="Gevers D."/>
            <person name="Saerens B."/>
            <person name="Vaneechoutte M."/>
            <person name="Walker B."/>
            <person name="Young S.K."/>
            <person name="Zeng Q."/>
            <person name="Gargeya S."/>
            <person name="Fitzgerald M."/>
            <person name="Haas B."/>
            <person name="Abouelleil A."/>
            <person name="Alvarado L."/>
            <person name="Arachchi H.M."/>
            <person name="Berlin A."/>
            <person name="Chapman S.B."/>
            <person name="Goldberg J."/>
            <person name="Griggs A."/>
            <person name="Gujja S."/>
            <person name="Hansen M."/>
            <person name="Howarth C."/>
            <person name="Imamovic A."/>
            <person name="Larimer J."/>
            <person name="McCowen C."/>
            <person name="Montmayeur A."/>
            <person name="Murphy C."/>
            <person name="Neiman D."/>
            <person name="Pearson M."/>
            <person name="Priest M."/>
            <person name="Roberts A."/>
            <person name="Saif S."/>
            <person name="Shea T."/>
            <person name="Sisk P."/>
            <person name="Sykes S."/>
            <person name="Wortman J."/>
            <person name="Nusbaum C."/>
            <person name="Birren B."/>
        </authorList>
    </citation>
    <scope>NUCLEOTIDE SEQUENCE [LARGE SCALE GENOMIC DNA]</scope>
    <source>
        <strain evidence="3">ACS-171-V-Col2</strain>
    </source>
</reference>
<dbReference type="HOGENOM" id="CLU_046525_2_4_11"/>
<proteinExistence type="predicted"/>
<dbReference type="PANTHER" id="PTHR43833">
    <property type="entry name" value="POTASSIUM CHANNEL PROTEIN 2-RELATED-RELATED"/>
    <property type="match status" value="1"/>
</dbReference>
<gene>
    <name evidence="2" type="ORF">HMPREF9233_00041</name>
</gene>
<dbReference type="SUPFAM" id="SSF51735">
    <property type="entry name" value="NAD(P)-binding Rossmann-fold domains"/>
    <property type="match status" value="1"/>
</dbReference>
<evidence type="ECO:0000259" key="1">
    <source>
        <dbReference type="PROSITE" id="PS51201"/>
    </source>
</evidence>
<dbReference type="InterPro" id="IPR050721">
    <property type="entry name" value="Trk_Ktr_HKT_K-transport"/>
</dbReference>
<dbReference type="eggNOG" id="COG0569">
    <property type="taxonomic scope" value="Bacteria"/>
</dbReference>
<evidence type="ECO:0000313" key="3">
    <source>
        <dbReference type="Proteomes" id="UP000009888"/>
    </source>
</evidence>